<reference evidence="2 3" key="1">
    <citation type="submission" date="2009-11" db="EMBL/GenBank/DDBJ databases">
        <title>Annotation of Allomyces macrogynus ATCC 38327.</title>
        <authorList>
            <consortium name="The Broad Institute Genome Sequencing Platform"/>
            <person name="Russ C."/>
            <person name="Cuomo C."/>
            <person name="Burger G."/>
            <person name="Gray M.W."/>
            <person name="Holland P.W.H."/>
            <person name="King N."/>
            <person name="Lang F.B.F."/>
            <person name="Roger A.J."/>
            <person name="Ruiz-Trillo I."/>
            <person name="Young S.K."/>
            <person name="Zeng Q."/>
            <person name="Gargeya S."/>
            <person name="Fitzgerald M."/>
            <person name="Haas B."/>
            <person name="Abouelleil A."/>
            <person name="Alvarado L."/>
            <person name="Arachchi H.M."/>
            <person name="Berlin A."/>
            <person name="Chapman S.B."/>
            <person name="Gearin G."/>
            <person name="Goldberg J."/>
            <person name="Griggs A."/>
            <person name="Gujja S."/>
            <person name="Hansen M."/>
            <person name="Heiman D."/>
            <person name="Howarth C."/>
            <person name="Larimer J."/>
            <person name="Lui A."/>
            <person name="MacDonald P.J.P."/>
            <person name="McCowen C."/>
            <person name="Montmayeur A."/>
            <person name="Murphy C."/>
            <person name="Neiman D."/>
            <person name="Pearson M."/>
            <person name="Priest M."/>
            <person name="Roberts A."/>
            <person name="Saif S."/>
            <person name="Shea T."/>
            <person name="Sisk P."/>
            <person name="Stolte C."/>
            <person name="Sykes S."/>
            <person name="Wortman J."/>
            <person name="Nusbaum C."/>
            <person name="Birren B."/>
        </authorList>
    </citation>
    <scope>NUCLEOTIDE SEQUENCE [LARGE SCALE GENOMIC DNA]</scope>
    <source>
        <strain evidence="2 3">ATCC 38327</strain>
    </source>
</reference>
<accession>A0A0L0S2T7</accession>
<evidence type="ECO:0000256" key="1">
    <source>
        <dbReference type="SAM" id="MobiDB-lite"/>
    </source>
</evidence>
<dbReference type="InterPro" id="IPR036322">
    <property type="entry name" value="WD40_repeat_dom_sf"/>
</dbReference>
<reference evidence="3" key="2">
    <citation type="submission" date="2009-11" db="EMBL/GenBank/DDBJ databases">
        <title>The Genome Sequence of Allomyces macrogynus strain ATCC 38327.</title>
        <authorList>
            <consortium name="The Broad Institute Genome Sequencing Platform"/>
            <person name="Russ C."/>
            <person name="Cuomo C."/>
            <person name="Shea T."/>
            <person name="Young S.K."/>
            <person name="Zeng Q."/>
            <person name="Koehrsen M."/>
            <person name="Haas B."/>
            <person name="Borodovsky M."/>
            <person name="Guigo R."/>
            <person name="Alvarado L."/>
            <person name="Berlin A."/>
            <person name="Borenstein D."/>
            <person name="Chen Z."/>
            <person name="Engels R."/>
            <person name="Freedman E."/>
            <person name="Gellesch M."/>
            <person name="Goldberg J."/>
            <person name="Griggs A."/>
            <person name="Gujja S."/>
            <person name="Heiman D."/>
            <person name="Hepburn T."/>
            <person name="Howarth C."/>
            <person name="Jen D."/>
            <person name="Larson L."/>
            <person name="Lewis B."/>
            <person name="Mehta T."/>
            <person name="Park D."/>
            <person name="Pearson M."/>
            <person name="Roberts A."/>
            <person name="Saif S."/>
            <person name="Shenoy N."/>
            <person name="Sisk P."/>
            <person name="Stolte C."/>
            <person name="Sykes S."/>
            <person name="Walk T."/>
            <person name="White J."/>
            <person name="Yandava C."/>
            <person name="Burger G."/>
            <person name="Gray M.W."/>
            <person name="Holland P.W.H."/>
            <person name="King N."/>
            <person name="Lang F.B.F."/>
            <person name="Roger A.J."/>
            <person name="Ruiz-Trillo I."/>
            <person name="Lander E."/>
            <person name="Nusbaum C."/>
        </authorList>
    </citation>
    <scope>NUCLEOTIDE SEQUENCE [LARGE SCALE GENOMIC DNA]</scope>
    <source>
        <strain evidence="3">ATCC 38327</strain>
    </source>
</reference>
<protein>
    <submittedName>
        <fullName evidence="2">Uncharacterized protein</fullName>
    </submittedName>
</protein>
<dbReference type="SUPFAM" id="SSF50978">
    <property type="entry name" value="WD40 repeat-like"/>
    <property type="match status" value="1"/>
</dbReference>
<proteinExistence type="predicted"/>
<feature type="region of interest" description="Disordered" evidence="1">
    <location>
        <begin position="1"/>
        <end position="35"/>
    </location>
</feature>
<evidence type="ECO:0000313" key="2">
    <source>
        <dbReference type="EMBL" id="KNE56716.1"/>
    </source>
</evidence>
<dbReference type="VEuPathDB" id="FungiDB:AMAG_17956"/>
<organism evidence="2 3">
    <name type="scientific">Allomyces macrogynus (strain ATCC 38327)</name>
    <name type="common">Allomyces javanicus var. macrogynus</name>
    <dbReference type="NCBI Taxonomy" id="578462"/>
    <lineage>
        <taxon>Eukaryota</taxon>
        <taxon>Fungi</taxon>
        <taxon>Fungi incertae sedis</taxon>
        <taxon>Blastocladiomycota</taxon>
        <taxon>Blastocladiomycetes</taxon>
        <taxon>Blastocladiales</taxon>
        <taxon>Blastocladiaceae</taxon>
        <taxon>Allomyces</taxon>
    </lineage>
</organism>
<dbReference type="Proteomes" id="UP000054350">
    <property type="component" value="Unassembled WGS sequence"/>
</dbReference>
<gene>
    <name evidence="2" type="ORF">AMAG_17956</name>
</gene>
<dbReference type="AlphaFoldDB" id="A0A0L0S2T7"/>
<keyword evidence="3" id="KW-1185">Reference proteome</keyword>
<name>A0A0L0S2T7_ALLM3</name>
<evidence type="ECO:0000313" key="3">
    <source>
        <dbReference type="Proteomes" id="UP000054350"/>
    </source>
</evidence>
<dbReference type="EMBL" id="GG745330">
    <property type="protein sequence ID" value="KNE56716.1"/>
    <property type="molecule type" value="Genomic_DNA"/>
</dbReference>
<sequence>MTTTMPAPSHLDRAAVPANDTNGQADAAKSGPRYRPSRLAWSRTNVLVCATTNNLRQPAFLVLPSFTPRLQHRLFSAPDRAFELKGCAHPLPWPEDAANDNAPPPAPVVGVTVEPVQARFIAVHDAANRVLIWRNQGILNEWSNPDVFSLPDRPICLTWMSRSTTIDDAHSPPRPDCFPAHVFSPHLLVAVLASGHVHIWLPTISNYIHWSVALPDAAIPLSFAAVSPTPDSSLCVVASTAAGALTVWDVRFTTDALATGSATVSAALHVSAPHELPGGLRGASPWIAVHAFGLTSTSATAPAATVVIAASSETVVIWRRRENLPWILLDVVPLPAGTGSRVIVRAAHMRDAVVIATAAEITVATGFAAANFSKDLRRAVMPIADADDVAVSPNGISRL</sequence>